<reference evidence="9" key="1">
    <citation type="submission" date="2021-01" db="EMBL/GenBank/DDBJ databases">
        <title>Marivirga aurantiaca sp. nov., isolated from intertidal surface sediments.</title>
        <authorList>
            <person name="Zhang M."/>
        </authorList>
    </citation>
    <scope>NUCLEOTIDE SEQUENCE</scope>
    <source>
        <strain evidence="9">S37H4</strain>
    </source>
</reference>
<feature type="signal peptide" evidence="6">
    <location>
        <begin position="1"/>
        <end position="22"/>
    </location>
</feature>
<dbReference type="Proteomes" id="UP000611723">
    <property type="component" value="Unassembled WGS sequence"/>
</dbReference>
<protein>
    <submittedName>
        <fullName evidence="9">RagB/SusD family nutrient uptake outer membrane protein</fullName>
    </submittedName>
</protein>
<evidence type="ECO:0000259" key="7">
    <source>
        <dbReference type="Pfam" id="PF07980"/>
    </source>
</evidence>
<dbReference type="PROSITE" id="PS51257">
    <property type="entry name" value="PROKAR_LIPOPROTEIN"/>
    <property type="match status" value="1"/>
</dbReference>
<keyword evidence="10" id="KW-1185">Reference proteome</keyword>
<keyword evidence="5" id="KW-0998">Cell outer membrane</keyword>
<dbReference type="InterPro" id="IPR011990">
    <property type="entry name" value="TPR-like_helical_dom_sf"/>
</dbReference>
<evidence type="ECO:0000256" key="1">
    <source>
        <dbReference type="ARBA" id="ARBA00004442"/>
    </source>
</evidence>
<feature type="domain" description="RagB/SusD" evidence="7">
    <location>
        <begin position="367"/>
        <end position="480"/>
    </location>
</feature>
<dbReference type="Pfam" id="PF14322">
    <property type="entry name" value="SusD-like_3"/>
    <property type="match status" value="1"/>
</dbReference>
<evidence type="ECO:0000256" key="6">
    <source>
        <dbReference type="SAM" id="SignalP"/>
    </source>
</evidence>
<evidence type="ECO:0000313" key="9">
    <source>
        <dbReference type="EMBL" id="MBK6264338.1"/>
    </source>
</evidence>
<gene>
    <name evidence="9" type="ORF">JKA74_04760</name>
</gene>
<proteinExistence type="inferred from homology"/>
<dbReference type="Gene3D" id="1.25.40.390">
    <property type="match status" value="1"/>
</dbReference>
<keyword evidence="3 6" id="KW-0732">Signal</keyword>
<dbReference type="InterPro" id="IPR012944">
    <property type="entry name" value="SusD_RagB_dom"/>
</dbReference>
<evidence type="ECO:0000256" key="5">
    <source>
        <dbReference type="ARBA" id="ARBA00023237"/>
    </source>
</evidence>
<sequence>MKTNLKYIALLLTGMFLTGACSDEFLEVEPKGRSLEDNYYRNAEEAYKGLIAAYDPIGWVGGNLITKTFATNSASDDHVAGGGNANDITAAQVWSSYSLDAATGPQDVLWSKGFSGIFRANKLLEKLPEAEMNEGVRERFAAEARFLRAFYYFDLIRLFDLIPLLTEPIPSSEMYNVEQASREAVFEQIEIDLLAAIPNLPTQVDKTTEAGRASAGTALALLGKVYLQQEKFGQATEQLAKVNGTPGATSEYGYRLVDNFADLWDSNNKFNSEAILEVSHTSLSNGVWDCIGCTEGNVLNIMLAPRGYSIENENAGAPNFVSGWGFNPVTESLAQAFQLGGGLYDPRYTATVVNLDSLEAAGVVSYEKSYQNTGYFLRKFAGKQDDVSEGGGNYELNFFQDTYEIRLADTYLMEAEAIVRGGGDAGRAQALLDAVRARVGLGSVPVSFDNIMSERRLELAGEGHRWFDLVRTGRAAQALEDRGYVEGKHDKLPIPLLELTNTLLEQDPAY</sequence>
<dbReference type="AlphaFoldDB" id="A0A934WWF6"/>
<dbReference type="EMBL" id="JAEQBW010000001">
    <property type="protein sequence ID" value="MBK6264338.1"/>
    <property type="molecule type" value="Genomic_DNA"/>
</dbReference>
<dbReference type="Pfam" id="PF07980">
    <property type="entry name" value="SusD_RagB"/>
    <property type="match status" value="1"/>
</dbReference>
<name>A0A934WWF6_9BACT</name>
<comment type="subcellular location">
    <subcellularLocation>
        <location evidence="1">Cell outer membrane</location>
    </subcellularLocation>
</comment>
<keyword evidence="4" id="KW-0472">Membrane</keyword>
<dbReference type="RefSeq" id="WP_201430001.1">
    <property type="nucleotide sequence ID" value="NZ_JAEQBW010000001.1"/>
</dbReference>
<organism evidence="9 10">
    <name type="scientific">Marivirga aurantiaca</name>
    <dbReference type="NCBI Taxonomy" id="2802615"/>
    <lineage>
        <taxon>Bacteria</taxon>
        <taxon>Pseudomonadati</taxon>
        <taxon>Bacteroidota</taxon>
        <taxon>Cytophagia</taxon>
        <taxon>Cytophagales</taxon>
        <taxon>Marivirgaceae</taxon>
        <taxon>Marivirga</taxon>
    </lineage>
</organism>
<feature type="chain" id="PRO_5036997722" evidence="6">
    <location>
        <begin position="23"/>
        <end position="510"/>
    </location>
</feature>
<evidence type="ECO:0000256" key="2">
    <source>
        <dbReference type="ARBA" id="ARBA00006275"/>
    </source>
</evidence>
<dbReference type="InterPro" id="IPR033985">
    <property type="entry name" value="SusD-like_N"/>
</dbReference>
<evidence type="ECO:0000256" key="3">
    <source>
        <dbReference type="ARBA" id="ARBA00022729"/>
    </source>
</evidence>
<accession>A0A934WWF6</accession>
<comment type="similarity">
    <text evidence="2">Belongs to the SusD family.</text>
</comment>
<evidence type="ECO:0000256" key="4">
    <source>
        <dbReference type="ARBA" id="ARBA00023136"/>
    </source>
</evidence>
<dbReference type="GO" id="GO:0009279">
    <property type="term" value="C:cell outer membrane"/>
    <property type="evidence" value="ECO:0007669"/>
    <property type="project" value="UniProtKB-SubCell"/>
</dbReference>
<comment type="caution">
    <text evidence="9">The sequence shown here is derived from an EMBL/GenBank/DDBJ whole genome shotgun (WGS) entry which is preliminary data.</text>
</comment>
<evidence type="ECO:0000313" key="10">
    <source>
        <dbReference type="Proteomes" id="UP000611723"/>
    </source>
</evidence>
<dbReference type="SUPFAM" id="SSF48452">
    <property type="entry name" value="TPR-like"/>
    <property type="match status" value="1"/>
</dbReference>
<feature type="domain" description="SusD-like N-terminal" evidence="8">
    <location>
        <begin position="25"/>
        <end position="227"/>
    </location>
</feature>
<evidence type="ECO:0000259" key="8">
    <source>
        <dbReference type="Pfam" id="PF14322"/>
    </source>
</evidence>